<name>A0A564YY20_HYMDI</name>
<proteinExistence type="predicted"/>
<dbReference type="SUPFAM" id="SSF49879">
    <property type="entry name" value="SMAD/FHA domain"/>
    <property type="match status" value="1"/>
</dbReference>
<dbReference type="Gene3D" id="2.60.200.20">
    <property type="match status" value="1"/>
</dbReference>
<keyword evidence="4" id="KW-1185">Reference proteome</keyword>
<dbReference type="GO" id="GO:0003723">
    <property type="term" value="F:RNA binding"/>
    <property type="evidence" value="ECO:0007669"/>
    <property type="project" value="UniProtKB-KW"/>
</dbReference>
<keyword evidence="1" id="KW-0694">RNA-binding</keyword>
<accession>A0A564YY20</accession>
<gene>
    <name evidence="3" type="ORF">WMSIL1_LOCUS10570</name>
</gene>
<dbReference type="PROSITE" id="PS50889">
    <property type="entry name" value="S4"/>
    <property type="match status" value="1"/>
</dbReference>
<feature type="domain" description="FHA" evidence="2">
    <location>
        <begin position="105"/>
        <end position="149"/>
    </location>
</feature>
<organism evidence="3 4">
    <name type="scientific">Hymenolepis diminuta</name>
    <name type="common">Rat tapeworm</name>
    <dbReference type="NCBI Taxonomy" id="6216"/>
    <lineage>
        <taxon>Eukaryota</taxon>
        <taxon>Metazoa</taxon>
        <taxon>Spiralia</taxon>
        <taxon>Lophotrochozoa</taxon>
        <taxon>Platyhelminthes</taxon>
        <taxon>Cestoda</taxon>
        <taxon>Eucestoda</taxon>
        <taxon>Cyclophyllidea</taxon>
        <taxon>Hymenolepididae</taxon>
        <taxon>Hymenolepis</taxon>
    </lineage>
</organism>
<dbReference type="EMBL" id="CABIJS010000455">
    <property type="protein sequence ID" value="VUZ52046.1"/>
    <property type="molecule type" value="Genomic_DNA"/>
</dbReference>
<evidence type="ECO:0000313" key="4">
    <source>
        <dbReference type="Proteomes" id="UP000321570"/>
    </source>
</evidence>
<dbReference type="Pfam" id="PF00498">
    <property type="entry name" value="FHA"/>
    <property type="match status" value="1"/>
</dbReference>
<evidence type="ECO:0000259" key="2">
    <source>
        <dbReference type="Pfam" id="PF00498"/>
    </source>
</evidence>
<reference evidence="3 4" key="1">
    <citation type="submission" date="2019-07" db="EMBL/GenBank/DDBJ databases">
        <authorList>
            <person name="Jastrzebski P J."/>
            <person name="Paukszto L."/>
            <person name="Jastrzebski P J."/>
        </authorList>
    </citation>
    <scope>NUCLEOTIDE SEQUENCE [LARGE SCALE GENOMIC DNA]</scope>
    <source>
        <strain evidence="3 4">WMS-il1</strain>
    </source>
</reference>
<evidence type="ECO:0000256" key="1">
    <source>
        <dbReference type="PROSITE-ProRule" id="PRU00182"/>
    </source>
</evidence>
<evidence type="ECO:0000313" key="3">
    <source>
        <dbReference type="EMBL" id="VUZ52046.1"/>
    </source>
</evidence>
<protein>
    <recommendedName>
        <fullName evidence="2">FHA domain-containing protein</fullName>
    </recommendedName>
</protein>
<sequence>MRTVSRLVQQAKSDDIECVRTVSTSEPNLHLFLFWVGEIYPNLAERQAKIIFMSPNQNKLTIGRRYIESTIFQFDEEELLTQSELSIMPEVSLSSQMTELPPAGIHSTITRCPDNSFVLSATALNKIFVNNKRVDTNVKLKEKDVITFGWPYNKPVQRGEVVDNFKFDLKYKVHICDGKATSQWHPFSVNPNFDEEHDFITRATIQYIRKFTWANREIASIVYIEKRGPTCVQLLRLMEEHRLKRDFALDLDRTKNKYIQFLVLYNHTHDSDVKVASVRLSFRRFISYMENSALDITVQYEFMSAVAFKDGPHPISEIPFGSVQPDYINESSSNQVIQVVLLFVDRSEPFRDWFDNILRSLNIYQGLIIGVYHENEQESFDVINDFVGRRADYERSLLSKLECPWRIWGVRRNEDQSLDLQEMHTWFCEIYRSY</sequence>
<dbReference type="Proteomes" id="UP000321570">
    <property type="component" value="Unassembled WGS sequence"/>
</dbReference>
<dbReference type="InterPro" id="IPR000253">
    <property type="entry name" value="FHA_dom"/>
</dbReference>
<dbReference type="InterPro" id="IPR008984">
    <property type="entry name" value="SMAD_FHA_dom_sf"/>
</dbReference>
<dbReference type="AlphaFoldDB" id="A0A564YY20"/>